<evidence type="ECO:0000256" key="2">
    <source>
        <dbReference type="SAM" id="MobiDB-lite"/>
    </source>
</evidence>
<reference evidence="4" key="1">
    <citation type="submission" date="2016-05" db="EMBL/GenBank/DDBJ databases">
        <title>Comparative genomics of biotechnologically important yeasts.</title>
        <authorList>
            <consortium name="DOE Joint Genome Institute"/>
            <person name="Riley R."/>
            <person name="Haridas S."/>
            <person name="Wolfe K.H."/>
            <person name="Lopes M.R."/>
            <person name="Hittinger C.T."/>
            <person name="Goker M."/>
            <person name="Salamov A."/>
            <person name="Wisecaver J."/>
            <person name="Long T.M."/>
            <person name="Aerts A.L."/>
            <person name="Barry K."/>
            <person name="Choi C."/>
            <person name="Clum A."/>
            <person name="Coughlan A.Y."/>
            <person name="Deshpande S."/>
            <person name="Douglass A.P."/>
            <person name="Hanson S.J."/>
            <person name="Klenk H.-P."/>
            <person name="Labutti K."/>
            <person name="Lapidus A."/>
            <person name="Lindquist E."/>
            <person name="Lipzen A."/>
            <person name="Meier-Kolthoff J.P."/>
            <person name="Ohm R.A."/>
            <person name="Otillar R.P."/>
            <person name="Pangilinan J."/>
            <person name="Peng Y."/>
            <person name="Rokas A."/>
            <person name="Rosa C.A."/>
            <person name="Scheuner C."/>
            <person name="Sibirny A.A."/>
            <person name="Slot J.C."/>
            <person name="Stielow J.B."/>
            <person name="Sun H."/>
            <person name="Kurtzman C.P."/>
            <person name="Blackwell M."/>
            <person name="Grigoriev I.V."/>
            <person name="Jeffries T.W."/>
        </authorList>
    </citation>
    <scope>NUCLEOTIDE SEQUENCE [LARGE SCALE GENOMIC DNA]</scope>
    <source>
        <strain evidence="4">NRRL Y-1933</strain>
    </source>
</reference>
<dbReference type="RefSeq" id="XP_020079144.1">
    <property type="nucleotide sequence ID" value="XM_020223394.1"/>
</dbReference>
<accession>A0A1E4RS47</accession>
<feature type="coiled-coil region" evidence="1">
    <location>
        <begin position="134"/>
        <end position="168"/>
    </location>
</feature>
<dbReference type="AlphaFoldDB" id="A0A1E4RS47"/>
<proteinExistence type="predicted"/>
<protein>
    <submittedName>
        <fullName evidence="3">Uncharacterized protein</fullName>
    </submittedName>
</protein>
<sequence length="282" mass="33664">MSDRKEGPEKARNNKQDRPIQSSERKKDKRGVQEKESNNLLINKLNQQKDKIEQLEKKLMQNQNHSISLQNENIRMKAQLEAINQMMSKSNEELKALQLKEVERQNGERQKTQVDADNLKKLENFQNIKNKNEVNLYKAQVEELKYQNKKLVQQNDQLKDENDKHRNQTSLIKKLRISLIYYKHHYVNLADKLIQCKNVINYYKSQTKQTPDNDNTEDLLKDLTTNHLIGNYNYNHQPNPNLKSYIIMVLFINRLRRRVTDKQDFNLKIAYLSTIQPFEENR</sequence>
<evidence type="ECO:0000256" key="1">
    <source>
        <dbReference type="SAM" id="Coils"/>
    </source>
</evidence>
<organism evidence="3 4">
    <name type="scientific">Hyphopichia burtonii NRRL Y-1933</name>
    <dbReference type="NCBI Taxonomy" id="984485"/>
    <lineage>
        <taxon>Eukaryota</taxon>
        <taxon>Fungi</taxon>
        <taxon>Dikarya</taxon>
        <taxon>Ascomycota</taxon>
        <taxon>Saccharomycotina</taxon>
        <taxon>Pichiomycetes</taxon>
        <taxon>Debaryomycetaceae</taxon>
        <taxon>Hyphopichia</taxon>
    </lineage>
</organism>
<evidence type="ECO:0000313" key="3">
    <source>
        <dbReference type="EMBL" id="ODV70077.1"/>
    </source>
</evidence>
<dbReference type="GeneID" id="30997943"/>
<name>A0A1E4RS47_9ASCO</name>
<dbReference type="EMBL" id="KV454538">
    <property type="protein sequence ID" value="ODV70077.1"/>
    <property type="molecule type" value="Genomic_DNA"/>
</dbReference>
<keyword evidence="4" id="KW-1185">Reference proteome</keyword>
<dbReference type="Proteomes" id="UP000095085">
    <property type="component" value="Unassembled WGS sequence"/>
</dbReference>
<feature type="compositionally biased region" description="Basic and acidic residues" evidence="2">
    <location>
        <begin position="1"/>
        <end position="37"/>
    </location>
</feature>
<feature type="region of interest" description="Disordered" evidence="2">
    <location>
        <begin position="1"/>
        <end position="39"/>
    </location>
</feature>
<keyword evidence="1" id="KW-0175">Coiled coil</keyword>
<evidence type="ECO:0000313" key="4">
    <source>
        <dbReference type="Proteomes" id="UP000095085"/>
    </source>
</evidence>
<gene>
    <name evidence="3" type="ORF">HYPBUDRAFT_3996</name>
</gene>